<protein>
    <submittedName>
        <fullName evidence="2">Uncharacterized protein</fullName>
    </submittedName>
</protein>
<evidence type="ECO:0000256" key="1">
    <source>
        <dbReference type="SAM" id="Phobius"/>
    </source>
</evidence>
<keyword evidence="1" id="KW-1133">Transmembrane helix</keyword>
<dbReference type="EMBL" id="CP090894">
    <property type="protein sequence ID" value="ULT97212.1"/>
    <property type="molecule type" value="Genomic_DNA"/>
</dbReference>
<keyword evidence="1" id="KW-0472">Membrane</keyword>
<proteinExistence type="predicted"/>
<reference evidence="2 3" key="1">
    <citation type="submission" date="2022-05" db="EMBL/GenBank/DDBJ databases">
        <title>Chromosome-level reference genomes for two strains of Caenorhabditis briggsae: an improved platform for comparative genomics.</title>
        <authorList>
            <person name="Stevens L."/>
            <person name="Andersen E.C."/>
        </authorList>
    </citation>
    <scope>NUCLEOTIDE SEQUENCE [LARGE SCALE GENOMIC DNA]</scope>
    <source>
        <strain evidence="2">QX1410_ONT</strain>
        <tissue evidence="2">Whole-organism</tissue>
    </source>
</reference>
<dbReference type="Proteomes" id="UP000827892">
    <property type="component" value="Chromosome IV"/>
</dbReference>
<name>A0AAE9AH79_CAEBR</name>
<feature type="transmembrane region" description="Helical" evidence="1">
    <location>
        <begin position="31"/>
        <end position="52"/>
    </location>
</feature>
<evidence type="ECO:0000313" key="2">
    <source>
        <dbReference type="EMBL" id="ULT97212.1"/>
    </source>
</evidence>
<evidence type="ECO:0000313" key="3">
    <source>
        <dbReference type="Proteomes" id="UP000827892"/>
    </source>
</evidence>
<accession>A0AAE9AH79</accession>
<feature type="transmembrane region" description="Helical" evidence="1">
    <location>
        <begin position="101"/>
        <end position="120"/>
    </location>
</feature>
<organism evidence="2 3">
    <name type="scientific">Caenorhabditis briggsae</name>
    <dbReference type="NCBI Taxonomy" id="6238"/>
    <lineage>
        <taxon>Eukaryota</taxon>
        <taxon>Metazoa</taxon>
        <taxon>Ecdysozoa</taxon>
        <taxon>Nematoda</taxon>
        <taxon>Chromadorea</taxon>
        <taxon>Rhabditida</taxon>
        <taxon>Rhabditina</taxon>
        <taxon>Rhabditomorpha</taxon>
        <taxon>Rhabditoidea</taxon>
        <taxon>Rhabditidae</taxon>
        <taxon>Peloderinae</taxon>
        <taxon>Caenorhabditis</taxon>
    </lineage>
</organism>
<gene>
    <name evidence="2" type="ORF">L3Y34_005201</name>
</gene>
<feature type="transmembrane region" description="Helical" evidence="1">
    <location>
        <begin position="132"/>
        <end position="154"/>
    </location>
</feature>
<dbReference type="AlphaFoldDB" id="A0AAE9AH79"/>
<keyword evidence="1" id="KW-0812">Transmembrane</keyword>
<sequence>MMKPSQQHPGAGASPNNQLHFRKKIYFATKIQFITDALMLFLAFVFYCYLIVTSVNPDMQQTSTSFPELHNKTLWTISPTQKLLNNATIHEKYKSLVRYHLISPLIRIFILTGSFATTTKTVDADLPLPRRLWFLAANIVMRVILGLVDAIIIIEVEIYNHVNVTAIANSSILNVYAAVQILYLLDSIVGFSKIIIWIKKCERLEQVEQMAMASMAESLVSLA</sequence>